<protein>
    <submittedName>
        <fullName evidence="2">Uncharacterized protein</fullName>
    </submittedName>
</protein>
<dbReference type="Gramene" id="ERN06430">
    <property type="protein sequence ID" value="ERN06430"/>
    <property type="gene ID" value="AMTR_s00016p00256640"/>
</dbReference>
<feature type="region of interest" description="Disordered" evidence="1">
    <location>
        <begin position="1"/>
        <end position="22"/>
    </location>
</feature>
<sequence>MDTWPSDKVHGSPTTLEHSGTGTVGVRQLSSWLHGTPAQSRGSLAIVFVDSMAFRRYSCQIHGCLAKSPRRSGGVHCGKGQSGFSFEQFNDIIKQSGISVL</sequence>
<dbReference type="Proteomes" id="UP000017836">
    <property type="component" value="Unassembled WGS sequence"/>
</dbReference>
<feature type="compositionally biased region" description="Basic and acidic residues" evidence="1">
    <location>
        <begin position="1"/>
        <end position="10"/>
    </location>
</feature>
<name>W1PH46_AMBTC</name>
<evidence type="ECO:0000256" key="1">
    <source>
        <dbReference type="SAM" id="MobiDB-lite"/>
    </source>
</evidence>
<feature type="compositionally biased region" description="Polar residues" evidence="1">
    <location>
        <begin position="12"/>
        <end position="21"/>
    </location>
</feature>
<dbReference type="EMBL" id="KI393908">
    <property type="protein sequence ID" value="ERN06430.1"/>
    <property type="molecule type" value="Genomic_DNA"/>
</dbReference>
<evidence type="ECO:0000313" key="2">
    <source>
        <dbReference type="EMBL" id="ERN06430.1"/>
    </source>
</evidence>
<accession>W1PH46</accession>
<reference evidence="3" key="1">
    <citation type="journal article" date="2013" name="Science">
        <title>The Amborella genome and the evolution of flowering plants.</title>
        <authorList>
            <consortium name="Amborella Genome Project"/>
        </authorList>
    </citation>
    <scope>NUCLEOTIDE SEQUENCE [LARGE SCALE GENOMIC DNA]</scope>
</reference>
<keyword evidence="3" id="KW-1185">Reference proteome</keyword>
<gene>
    <name evidence="2" type="ORF">AMTR_s00016p00256640</name>
</gene>
<dbReference type="HOGENOM" id="CLU_2295450_0_0_1"/>
<organism evidence="2 3">
    <name type="scientific">Amborella trichopoda</name>
    <dbReference type="NCBI Taxonomy" id="13333"/>
    <lineage>
        <taxon>Eukaryota</taxon>
        <taxon>Viridiplantae</taxon>
        <taxon>Streptophyta</taxon>
        <taxon>Embryophyta</taxon>
        <taxon>Tracheophyta</taxon>
        <taxon>Spermatophyta</taxon>
        <taxon>Magnoliopsida</taxon>
        <taxon>Amborellales</taxon>
        <taxon>Amborellaceae</taxon>
        <taxon>Amborella</taxon>
    </lineage>
</organism>
<evidence type="ECO:0000313" key="3">
    <source>
        <dbReference type="Proteomes" id="UP000017836"/>
    </source>
</evidence>
<dbReference type="AlphaFoldDB" id="W1PH46"/>
<proteinExistence type="predicted"/>